<name>A0A923LVL2_9FIRM</name>
<sequence length="57" mass="6683">MERYHNLTEMLAINHAAHAYFDDLPDYVREMIVKRGDNVHSPDELHGYAEKLLRGDD</sequence>
<protein>
    <submittedName>
        <fullName evidence="1">Uncharacterized protein</fullName>
    </submittedName>
</protein>
<organism evidence="1 2">
    <name type="scientific">Agathobaculum faecis</name>
    <dbReference type="NCBI Taxonomy" id="2763013"/>
    <lineage>
        <taxon>Bacteria</taxon>
        <taxon>Bacillati</taxon>
        <taxon>Bacillota</taxon>
        <taxon>Clostridia</taxon>
        <taxon>Eubacteriales</taxon>
        <taxon>Butyricicoccaceae</taxon>
        <taxon>Agathobaculum</taxon>
    </lineage>
</organism>
<dbReference type="AlphaFoldDB" id="A0A923LVL2"/>
<gene>
    <name evidence="1" type="ORF">H8S45_12050</name>
</gene>
<evidence type="ECO:0000313" key="1">
    <source>
        <dbReference type="EMBL" id="MBC5726185.1"/>
    </source>
</evidence>
<dbReference type="Proteomes" id="UP000606499">
    <property type="component" value="Unassembled WGS sequence"/>
</dbReference>
<proteinExistence type="predicted"/>
<dbReference type="EMBL" id="JACOPL010000012">
    <property type="protein sequence ID" value="MBC5726185.1"/>
    <property type="molecule type" value="Genomic_DNA"/>
</dbReference>
<keyword evidence="2" id="KW-1185">Reference proteome</keyword>
<evidence type="ECO:0000313" key="2">
    <source>
        <dbReference type="Proteomes" id="UP000606499"/>
    </source>
</evidence>
<accession>A0A923LVL2</accession>
<dbReference type="RefSeq" id="WP_153802385.1">
    <property type="nucleotide sequence ID" value="NZ_JACOPL010000012.1"/>
</dbReference>
<comment type="caution">
    <text evidence="1">The sequence shown here is derived from an EMBL/GenBank/DDBJ whole genome shotgun (WGS) entry which is preliminary data.</text>
</comment>
<reference evidence="1" key="1">
    <citation type="submission" date="2020-08" db="EMBL/GenBank/DDBJ databases">
        <title>Genome public.</title>
        <authorList>
            <person name="Liu C."/>
            <person name="Sun Q."/>
        </authorList>
    </citation>
    <scope>NUCLEOTIDE SEQUENCE</scope>
    <source>
        <strain evidence="1">NSJ-28</strain>
    </source>
</reference>